<evidence type="ECO:0000256" key="6">
    <source>
        <dbReference type="ARBA" id="ARBA00023163"/>
    </source>
</evidence>
<name>A0A167DJ03_9ASCO</name>
<dbReference type="GO" id="GO:0045944">
    <property type="term" value="P:positive regulation of transcription by RNA polymerase II"/>
    <property type="evidence" value="ECO:0007669"/>
    <property type="project" value="TreeGrafter"/>
</dbReference>
<dbReference type="GeneID" id="30033030"/>
<evidence type="ECO:0000256" key="1">
    <source>
        <dbReference type="ARBA" id="ARBA00004123"/>
    </source>
</evidence>
<dbReference type="Proteomes" id="UP000189580">
    <property type="component" value="Chromosome a"/>
</dbReference>
<evidence type="ECO:0000256" key="5">
    <source>
        <dbReference type="ARBA" id="ARBA00023125"/>
    </source>
</evidence>
<dbReference type="PANTHER" id="PTHR47540">
    <property type="entry name" value="THIAMINE REPRESSIBLE GENES REGULATORY PROTEIN THI5"/>
    <property type="match status" value="1"/>
</dbReference>
<dbReference type="InterPro" id="IPR051711">
    <property type="entry name" value="Stress_Response_Reg"/>
</dbReference>
<keyword evidence="5" id="KW-0238">DNA-binding</keyword>
<dbReference type="SMART" id="SM00906">
    <property type="entry name" value="Fungal_trans"/>
    <property type="match status" value="1"/>
</dbReference>
<evidence type="ECO:0000256" key="7">
    <source>
        <dbReference type="ARBA" id="ARBA00023242"/>
    </source>
</evidence>
<dbReference type="InterPro" id="IPR001138">
    <property type="entry name" value="Zn2Cys6_DnaBD"/>
</dbReference>
<feature type="region of interest" description="Disordered" evidence="8">
    <location>
        <begin position="1"/>
        <end position="48"/>
    </location>
</feature>
<keyword evidence="4" id="KW-0805">Transcription regulation</keyword>
<feature type="region of interest" description="Disordered" evidence="8">
    <location>
        <begin position="835"/>
        <end position="860"/>
    </location>
</feature>
<evidence type="ECO:0000259" key="9">
    <source>
        <dbReference type="SMART" id="SM00906"/>
    </source>
</evidence>
<keyword evidence="6" id="KW-0804">Transcription</keyword>
<reference evidence="10 11" key="1">
    <citation type="submission" date="2016-02" db="EMBL/GenBank/DDBJ databases">
        <title>Complete genome sequence and transcriptome regulation of the pentose utilising yeast Sugiyamaella lignohabitans.</title>
        <authorList>
            <person name="Bellasio M."/>
            <person name="Peymann A."/>
            <person name="Valli M."/>
            <person name="Sipitzky M."/>
            <person name="Graf A."/>
            <person name="Sauer M."/>
            <person name="Marx H."/>
            <person name="Mattanovich D."/>
        </authorList>
    </citation>
    <scope>NUCLEOTIDE SEQUENCE [LARGE SCALE GENOMIC DNA]</scope>
    <source>
        <strain evidence="10 11">CBS 10342</strain>
    </source>
</reference>
<dbReference type="GO" id="GO:0043565">
    <property type="term" value="F:sequence-specific DNA binding"/>
    <property type="evidence" value="ECO:0007669"/>
    <property type="project" value="TreeGrafter"/>
</dbReference>
<dbReference type="GO" id="GO:0005634">
    <property type="term" value="C:nucleus"/>
    <property type="evidence" value="ECO:0007669"/>
    <property type="project" value="UniProtKB-SubCell"/>
</dbReference>
<evidence type="ECO:0000256" key="4">
    <source>
        <dbReference type="ARBA" id="ARBA00023015"/>
    </source>
</evidence>
<dbReference type="Gene3D" id="4.10.240.10">
    <property type="entry name" value="Zn(2)-C6 fungal-type DNA-binding domain"/>
    <property type="match status" value="1"/>
</dbReference>
<feature type="region of interest" description="Disordered" evidence="8">
    <location>
        <begin position="449"/>
        <end position="470"/>
    </location>
</feature>
<evidence type="ECO:0000313" key="11">
    <source>
        <dbReference type="Proteomes" id="UP000189580"/>
    </source>
</evidence>
<keyword evidence="7" id="KW-0539">Nucleus</keyword>
<feature type="compositionally biased region" description="Low complexity" evidence="8">
    <location>
        <begin position="7"/>
        <end position="20"/>
    </location>
</feature>
<evidence type="ECO:0000313" key="10">
    <source>
        <dbReference type="EMBL" id="ANB12971.1"/>
    </source>
</evidence>
<dbReference type="InterPro" id="IPR036864">
    <property type="entry name" value="Zn2-C6_fun-type_DNA-bd_sf"/>
</dbReference>
<dbReference type="GO" id="GO:0006351">
    <property type="term" value="P:DNA-templated transcription"/>
    <property type="evidence" value="ECO:0007669"/>
    <property type="project" value="InterPro"/>
</dbReference>
<accession>A0A167DJ03</accession>
<feature type="domain" description="Xylanolytic transcriptional activator regulatory" evidence="9">
    <location>
        <begin position="328"/>
        <end position="400"/>
    </location>
</feature>
<dbReference type="Pfam" id="PF00172">
    <property type="entry name" value="Zn_clus"/>
    <property type="match status" value="1"/>
</dbReference>
<keyword evidence="2" id="KW-0479">Metal-binding</keyword>
<feature type="region of interest" description="Disordered" evidence="8">
    <location>
        <begin position="733"/>
        <end position="757"/>
    </location>
</feature>
<dbReference type="EMBL" id="CP014501">
    <property type="protein sequence ID" value="ANB12971.1"/>
    <property type="molecule type" value="Genomic_DNA"/>
</dbReference>
<dbReference type="OrthoDB" id="422427at2759"/>
<evidence type="ECO:0000256" key="2">
    <source>
        <dbReference type="ARBA" id="ARBA00022723"/>
    </source>
</evidence>
<keyword evidence="11" id="KW-1185">Reference proteome</keyword>
<evidence type="ECO:0000256" key="3">
    <source>
        <dbReference type="ARBA" id="ARBA00022833"/>
    </source>
</evidence>
<dbReference type="GO" id="GO:0008270">
    <property type="term" value="F:zinc ion binding"/>
    <property type="evidence" value="ECO:0007669"/>
    <property type="project" value="InterPro"/>
</dbReference>
<dbReference type="GO" id="GO:0000981">
    <property type="term" value="F:DNA-binding transcription factor activity, RNA polymerase II-specific"/>
    <property type="evidence" value="ECO:0007669"/>
    <property type="project" value="InterPro"/>
</dbReference>
<protein>
    <submittedName>
        <fullName evidence="10">Asg1p</fullName>
    </submittedName>
</protein>
<dbReference type="InterPro" id="IPR007219">
    <property type="entry name" value="XnlR_reg_dom"/>
</dbReference>
<evidence type="ECO:0000256" key="8">
    <source>
        <dbReference type="SAM" id="MobiDB-lite"/>
    </source>
</evidence>
<dbReference type="Pfam" id="PF04082">
    <property type="entry name" value="Fungal_trans"/>
    <property type="match status" value="1"/>
</dbReference>
<keyword evidence="3" id="KW-0862">Zinc</keyword>
<sequence>MLPWSVATLSSTTRYRASSRATDENESGSFVPVTSVSTGRASGGWGSAPDPAAPLASLESVASTVPAISCEAGATGSGAQPQPPEACDGKQPCTHCSVYSYECTYDQPSNRKKAPDGLKTETKLKCAESVLEQLLPGVDIYSPTFDLQAALASVKSGTPGASAATSASKSKRSPAAGFAALRSESNAGSVLQSPSSDNSAEFRIILPPKFVAVQLIEAVWENACVLFRFYHRPSFIRDLDLLYESEPEDYTDKQYRILPLVYSIMAVGVLFSMDKSEQLGFKDASEGYKYFVAARRLIDITDTRDVHAIQSIVMMILFLQCSARLSTCYSYIGIALRAALRAGLHRKVNYNFNPIDLETRKRLFWTIRKMDVYVNSVLGLPLSISEEDFDQDLPEEIDDENITEDAYYPQKENKLSSAGIANAHTRLMTILGHILKKIYPVNPGGVSSTVNNPTGTTSNSSTNGEHPGKASSITYSKIVELEKEIDEWQQSLPDQLKHGADVRAEYLKANRLLSLAYCYVLILLYRPFIHYLSPSYGHGHQPAANYGDERAKYYARKCIVVSRQVVHIAHDMVSHEMLNGAYWFSVYTVFFSVACLVFYSHENFNEPDALEVQLDAELGKSALDKLKDNSTSASRTYNLLNGMFDQLNKRTAKLRNALATKEGAAAGSENINSAIVSSVSMPEVANYGTGDDSADGLQRRASVVFPDGGKLLERLEFLAQGFPAVGGFQIPATQSASNDHANSNTTTSSNPTTVTTAATSDNDAASEHNASLLTGDINPAATTTTATGIEPITADGALSISSTDFIPQNYVPGLMDQVDTQLFGRFLPPYMMQSANTTTAPHHTTQSDPFASTTNSTSAVNDELPEDVRRGSISSIFSSRSWDDFISQNAELSGMNSFMNF</sequence>
<comment type="subcellular location">
    <subcellularLocation>
        <location evidence="1">Nucleus</location>
    </subcellularLocation>
</comment>
<organism evidence="10 11">
    <name type="scientific">Sugiyamaella lignohabitans</name>
    <dbReference type="NCBI Taxonomy" id="796027"/>
    <lineage>
        <taxon>Eukaryota</taxon>
        <taxon>Fungi</taxon>
        <taxon>Dikarya</taxon>
        <taxon>Ascomycota</taxon>
        <taxon>Saccharomycotina</taxon>
        <taxon>Dipodascomycetes</taxon>
        <taxon>Dipodascales</taxon>
        <taxon>Trichomonascaceae</taxon>
        <taxon>Sugiyamaella</taxon>
    </lineage>
</organism>
<gene>
    <name evidence="10" type="primary">ASG1</name>
    <name evidence="10" type="ORF">AWJ20_1249</name>
</gene>
<proteinExistence type="predicted"/>
<dbReference type="RefSeq" id="XP_018735448.1">
    <property type="nucleotide sequence ID" value="XM_018878111.1"/>
</dbReference>
<feature type="compositionally biased region" description="Low complexity" evidence="8">
    <location>
        <begin position="735"/>
        <end position="757"/>
    </location>
</feature>
<dbReference type="PANTHER" id="PTHR47540:SF1">
    <property type="entry name" value="ACTIVATOR OF STRESS GENES 1-RELATED"/>
    <property type="match status" value="1"/>
</dbReference>
<dbReference type="AlphaFoldDB" id="A0A167DJ03"/>
<dbReference type="KEGG" id="slb:AWJ20_1249"/>
<dbReference type="CDD" id="cd12148">
    <property type="entry name" value="fungal_TF_MHR"/>
    <property type="match status" value="1"/>
</dbReference>
<feature type="compositionally biased region" description="Low complexity" evidence="8">
    <location>
        <begin position="449"/>
        <end position="464"/>
    </location>
</feature>